<keyword evidence="4" id="KW-1185">Reference proteome</keyword>
<sequence>MSKKKAGILSLIGYLVTMGIGLLIGNGVSNLLGENVLGTMNMDSSNIIYKIIIQIPPTVFLLCFIKKYYNWKDIGLTSKKSKSLMWFLPYLVILIFMLNKFAVEITKNMEVYDSSIYMFIIFVFIGTVMAGFCEEVIFRGIILNSFESEKSFIIAMIISSLGFSIVHITTIVMGNSLVEAFMTVFYSSLLGFAFVGLAMKMKNIWPLIIFHSLWNFILMVSQTLQLEVSLAAGICNIINIFMAIILWIIVIIEEKRKATKKTILAK</sequence>
<dbReference type="PANTHER" id="PTHR36435:SF1">
    <property type="entry name" value="CAAX AMINO TERMINAL PROTEASE FAMILY PROTEIN"/>
    <property type="match status" value="1"/>
</dbReference>
<evidence type="ECO:0000256" key="1">
    <source>
        <dbReference type="SAM" id="Phobius"/>
    </source>
</evidence>
<feature type="transmembrane region" description="Helical" evidence="1">
    <location>
        <begin position="7"/>
        <end position="27"/>
    </location>
</feature>
<accession>A0A0B3VGV9</accession>
<keyword evidence="1" id="KW-1133">Transmembrane helix</keyword>
<feature type="domain" description="CAAX prenyl protease 2/Lysostaphin resistance protein A-like" evidence="2">
    <location>
        <begin position="119"/>
        <end position="217"/>
    </location>
</feature>
<dbReference type="Proteomes" id="UP000031189">
    <property type="component" value="Unassembled WGS sequence"/>
</dbReference>
<feature type="transmembrane region" description="Helical" evidence="1">
    <location>
        <begin position="115"/>
        <end position="132"/>
    </location>
</feature>
<proteinExistence type="predicted"/>
<dbReference type="GO" id="GO:0004175">
    <property type="term" value="F:endopeptidase activity"/>
    <property type="evidence" value="ECO:0007669"/>
    <property type="project" value="UniProtKB-ARBA"/>
</dbReference>
<feature type="transmembrane region" description="Helical" evidence="1">
    <location>
        <begin position="204"/>
        <end position="224"/>
    </location>
</feature>
<feature type="transmembrane region" description="Helical" evidence="1">
    <location>
        <begin position="47"/>
        <end position="65"/>
    </location>
</feature>
<dbReference type="STRING" id="1577792.QX51_15910"/>
<dbReference type="Pfam" id="PF02517">
    <property type="entry name" value="Rce1-like"/>
    <property type="match status" value="1"/>
</dbReference>
<feature type="transmembrane region" description="Helical" evidence="1">
    <location>
        <begin position="152"/>
        <end position="174"/>
    </location>
</feature>
<protein>
    <recommendedName>
        <fullName evidence="2">CAAX prenyl protease 2/Lysostaphin resistance protein A-like domain-containing protein</fullName>
    </recommendedName>
</protein>
<evidence type="ECO:0000259" key="2">
    <source>
        <dbReference type="Pfam" id="PF02517"/>
    </source>
</evidence>
<comment type="caution">
    <text evidence="3">The sequence shown here is derived from an EMBL/GenBank/DDBJ whole genome shotgun (WGS) entry which is preliminary data.</text>
</comment>
<dbReference type="AlphaFoldDB" id="A0A0B3VGV9"/>
<evidence type="ECO:0000313" key="4">
    <source>
        <dbReference type="Proteomes" id="UP000031189"/>
    </source>
</evidence>
<dbReference type="InterPro" id="IPR052710">
    <property type="entry name" value="CAAX_protease"/>
</dbReference>
<keyword evidence="1" id="KW-0472">Membrane</keyword>
<name>A0A0B3VGV9_9FIRM</name>
<dbReference type="EMBL" id="JWHR01000125">
    <property type="protein sequence ID" value="KHS56046.1"/>
    <property type="molecule type" value="Genomic_DNA"/>
</dbReference>
<evidence type="ECO:0000313" key="3">
    <source>
        <dbReference type="EMBL" id="KHS56046.1"/>
    </source>
</evidence>
<dbReference type="PANTHER" id="PTHR36435">
    <property type="entry name" value="SLR1288 PROTEIN"/>
    <property type="match status" value="1"/>
</dbReference>
<feature type="transmembrane region" description="Helical" evidence="1">
    <location>
        <begin position="180"/>
        <end position="197"/>
    </location>
</feature>
<feature type="transmembrane region" description="Helical" evidence="1">
    <location>
        <begin position="230"/>
        <end position="252"/>
    </location>
</feature>
<organism evidence="3 4">
    <name type="scientific">Terrisporobacter othiniensis</name>
    <dbReference type="NCBI Taxonomy" id="1577792"/>
    <lineage>
        <taxon>Bacteria</taxon>
        <taxon>Bacillati</taxon>
        <taxon>Bacillota</taxon>
        <taxon>Clostridia</taxon>
        <taxon>Peptostreptococcales</taxon>
        <taxon>Peptostreptococcaceae</taxon>
        <taxon>Terrisporobacter</taxon>
    </lineage>
</organism>
<gene>
    <name evidence="3" type="ORF">QX51_15910</name>
</gene>
<dbReference type="GO" id="GO:0080120">
    <property type="term" value="P:CAAX-box protein maturation"/>
    <property type="evidence" value="ECO:0007669"/>
    <property type="project" value="UniProtKB-ARBA"/>
</dbReference>
<dbReference type="RefSeq" id="WP_039680890.1">
    <property type="nucleotide sequence ID" value="NZ_JAXECK010000037.1"/>
</dbReference>
<keyword evidence="1" id="KW-0812">Transmembrane</keyword>
<reference evidence="3 4" key="1">
    <citation type="submission" date="2014-12" db="EMBL/GenBank/DDBJ databases">
        <title>Draft genome sequence of Terrisporobacter sp. 08-306576, isolated from the blood culture of a bacteremia patient.</title>
        <authorList>
            <person name="Lund L.C."/>
            <person name="Sydenham T.V."/>
            <person name="Hogh S.V."/>
            <person name="Skov M.N."/>
            <person name="Kemp M."/>
            <person name="Justesen U.S."/>
        </authorList>
    </citation>
    <scope>NUCLEOTIDE SEQUENCE [LARGE SCALE GENOMIC DNA]</scope>
    <source>
        <strain evidence="3 4">08-306576</strain>
    </source>
</reference>
<dbReference type="OrthoDB" id="2233577at2"/>
<feature type="transmembrane region" description="Helical" evidence="1">
    <location>
        <begin position="86"/>
        <end position="103"/>
    </location>
</feature>
<dbReference type="InterPro" id="IPR003675">
    <property type="entry name" value="Rce1/LyrA-like_dom"/>
</dbReference>